<reference evidence="2 3" key="1">
    <citation type="submission" date="2017-09" db="EMBL/GenBank/DDBJ databases">
        <title>Bacterial strain isolated from the female urinary microbiota.</title>
        <authorList>
            <person name="Thomas-White K."/>
            <person name="Kumar N."/>
            <person name="Forster S."/>
            <person name="Putonti C."/>
            <person name="Lawley T."/>
            <person name="Wolfe A.J."/>
        </authorList>
    </citation>
    <scope>NUCLEOTIDE SEQUENCE [LARGE SCALE GENOMIC DNA]</scope>
    <source>
        <strain evidence="2 3">UMB0834</strain>
    </source>
</reference>
<proteinExistence type="predicted"/>
<protein>
    <submittedName>
        <fullName evidence="2">Uncharacterized protein</fullName>
    </submittedName>
</protein>
<name>A0A2N6QHJ4_9STAP</name>
<keyword evidence="1" id="KW-0812">Transmembrane</keyword>
<dbReference type="EMBL" id="PNGG01000003">
    <property type="protein sequence ID" value="PMC19020.1"/>
    <property type="molecule type" value="Genomic_DNA"/>
</dbReference>
<comment type="caution">
    <text evidence="2">The sequence shown here is derived from an EMBL/GenBank/DDBJ whole genome shotgun (WGS) entry which is preliminary data.</text>
</comment>
<evidence type="ECO:0000256" key="1">
    <source>
        <dbReference type="SAM" id="Phobius"/>
    </source>
</evidence>
<dbReference type="Proteomes" id="UP000235748">
    <property type="component" value="Unassembled WGS sequence"/>
</dbReference>
<evidence type="ECO:0000313" key="2">
    <source>
        <dbReference type="EMBL" id="PMC19020.1"/>
    </source>
</evidence>
<dbReference type="AlphaFoldDB" id="A0A2N6QHJ4"/>
<keyword evidence="1" id="KW-0472">Membrane</keyword>
<dbReference type="RefSeq" id="WP_070504447.1">
    <property type="nucleotide sequence ID" value="NZ_JAASJD010000003.1"/>
</dbReference>
<feature type="transmembrane region" description="Helical" evidence="1">
    <location>
        <begin position="57"/>
        <end position="77"/>
    </location>
</feature>
<keyword evidence="1" id="KW-1133">Transmembrane helix</keyword>
<organism evidence="2 3">
    <name type="scientific">Staphylococcus pettenkoferi</name>
    <dbReference type="NCBI Taxonomy" id="170573"/>
    <lineage>
        <taxon>Bacteria</taxon>
        <taxon>Bacillati</taxon>
        <taxon>Bacillota</taxon>
        <taxon>Bacilli</taxon>
        <taxon>Bacillales</taxon>
        <taxon>Staphylococcaceae</taxon>
        <taxon>Staphylococcus</taxon>
    </lineage>
</organism>
<feature type="transmembrane region" description="Helical" evidence="1">
    <location>
        <begin position="6"/>
        <end position="27"/>
    </location>
</feature>
<dbReference type="STRING" id="170573.GCA_001076995_01713"/>
<gene>
    <name evidence="2" type="ORF">CJ235_07055</name>
</gene>
<evidence type="ECO:0000313" key="3">
    <source>
        <dbReference type="Proteomes" id="UP000235748"/>
    </source>
</evidence>
<sequence>MVGHYILRKIIGVLIIVPILAAQYFISRYAKGKWKYLIPALLLIVLAILLFTKVITVASFFIILIIGELVLFAQTGMSEREKNN</sequence>
<accession>A0A2N6QHJ4</accession>